<feature type="compositionally biased region" description="Basic and acidic residues" evidence="1">
    <location>
        <begin position="271"/>
        <end position="282"/>
    </location>
</feature>
<dbReference type="GO" id="GO:0032259">
    <property type="term" value="P:methylation"/>
    <property type="evidence" value="ECO:0007669"/>
    <property type="project" value="UniProtKB-KW"/>
</dbReference>
<feature type="domain" description="Methyltransferase FkbM" evidence="2">
    <location>
        <begin position="102"/>
        <end position="240"/>
    </location>
</feature>
<proteinExistence type="predicted"/>
<evidence type="ECO:0000313" key="4">
    <source>
        <dbReference type="Proteomes" id="UP000553706"/>
    </source>
</evidence>
<feature type="region of interest" description="Disordered" evidence="1">
    <location>
        <begin position="263"/>
        <end position="286"/>
    </location>
</feature>
<comment type="caution">
    <text evidence="3">The sequence shown here is derived from an EMBL/GenBank/DDBJ whole genome shotgun (WGS) entry which is preliminary data.</text>
</comment>
<keyword evidence="3" id="KW-0808">Transferase</keyword>
<dbReference type="Gene3D" id="3.40.50.150">
    <property type="entry name" value="Vaccinia Virus protein VP39"/>
    <property type="match status" value="1"/>
</dbReference>
<accession>A0A840VAI0</accession>
<keyword evidence="3" id="KW-0489">Methyltransferase</keyword>
<keyword evidence="4" id="KW-1185">Reference proteome</keyword>
<dbReference type="EMBL" id="JACHFJ010000003">
    <property type="protein sequence ID" value="MBB5372938.1"/>
    <property type="molecule type" value="Genomic_DNA"/>
</dbReference>
<sequence>MQASGEPVVWSETPGIVAGTPDWSVAKIMHYQCRSMEHFIERLKKRPQFQEVPNLWAAYDVRDEEDTAPQALAGPLLAGIEALRAPRFVPNAVPPENRLIFDIGMAEGDDTALYLAKGFRVVGLEPSAKTYYGLCERFVAEIKAGRLTVLNYAAGRETGQILEFFHNDKHPRLSGFSAGRPEFASGYTSYHVVTIGWAELVAQYGVPHYAKIDIEGAEVAFLAGAEGAALPAYISVECHDLGPAEALHKLGYRRFQLSDQNPPGGYAWPDPAREGRKAEGVDVNHTSGPFGAELPPDWLDFEMFRTAWRAAKAQGKPTWYDCHAALV</sequence>
<dbReference type="SUPFAM" id="SSF53335">
    <property type="entry name" value="S-adenosyl-L-methionine-dependent methyltransferases"/>
    <property type="match status" value="1"/>
</dbReference>
<evidence type="ECO:0000256" key="1">
    <source>
        <dbReference type="SAM" id="MobiDB-lite"/>
    </source>
</evidence>
<evidence type="ECO:0000313" key="3">
    <source>
        <dbReference type="EMBL" id="MBB5372938.1"/>
    </source>
</evidence>
<dbReference type="GO" id="GO:0008168">
    <property type="term" value="F:methyltransferase activity"/>
    <property type="evidence" value="ECO:0007669"/>
    <property type="project" value="UniProtKB-KW"/>
</dbReference>
<organism evidence="3 4">
    <name type="scientific">Acidocella aromatica</name>
    <dbReference type="NCBI Taxonomy" id="1303579"/>
    <lineage>
        <taxon>Bacteria</taxon>
        <taxon>Pseudomonadati</taxon>
        <taxon>Pseudomonadota</taxon>
        <taxon>Alphaproteobacteria</taxon>
        <taxon>Acetobacterales</taxon>
        <taxon>Acidocellaceae</taxon>
        <taxon>Acidocella</taxon>
    </lineage>
</organism>
<dbReference type="InterPro" id="IPR006342">
    <property type="entry name" value="FkbM_mtfrase"/>
</dbReference>
<dbReference type="Pfam" id="PF05050">
    <property type="entry name" value="Methyltransf_21"/>
    <property type="match status" value="1"/>
</dbReference>
<evidence type="ECO:0000259" key="2">
    <source>
        <dbReference type="Pfam" id="PF05050"/>
    </source>
</evidence>
<gene>
    <name evidence="3" type="ORF">HNP71_001189</name>
</gene>
<dbReference type="NCBIfam" id="TIGR01444">
    <property type="entry name" value="fkbM_fam"/>
    <property type="match status" value="1"/>
</dbReference>
<name>A0A840VAI0_9PROT</name>
<protein>
    <submittedName>
        <fullName evidence="3">FkbM family methyltransferase</fullName>
    </submittedName>
</protein>
<dbReference type="InterPro" id="IPR029063">
    <property type="entry name" value="SAM-dependent_MTases_sf"/>
</dbReference>
<dbReference type="AlphaFoldDB" id="A0A840VAI0"/>
<dbReference type="Proteomes" id="UP000553706">
    <property type="component" value="Unassembled WGS sequence"/>
</dbReference>
<reference evidence="3 4" key="1">
    <citation type="submission" date="2020-08" db="EMBL/GenBank/DDBJ databases">
        <title>Genomic Encyclopedia of Type Strains, Phase IV (KMG-IV): sequencing the most valuable type-strain genomes for metagenomic binning, comparative biology and taxonomic classification.</title>
        <authorList>
            <person name="Goeker M."/>
        </authorList>
    </citation>
    <scope>NUCLEOTIDE SEQUENCE [LARGE SCALE GENOMIC DNA]</scope>
    <source>
        <strain evidence="3 4">DSM 27026</strain>
    </source>
</reference>
<dbReference type="RefSeq" id="WP_183265947.1">
    <property type="nucleotide sequence ID" value="NZ_JACHFJ010000003.1"/>
</dbReference>